<dbReference type="Proteomes" id="UP000677228">
    <property type="component" value="Unassembled WGS sequence"/>
</dbReference>
<comment type="caution">
    <text evidence="3">The sequence shown here is derived from an EMBL/GenBank/DDBJ whole genome shotgun (WGS) entry which is preliminary data.</text>
</comment>
<dbReference type="PANTHER" id="PTHR37445:SF3">
    <property type="entry name" value="ZINC FINGER PHD-TYPE DOMAIN-CONTAINING PROTEIN"/>
    <property type="match status" value="1"/>
</dbReference>
<evidence type="ECO:0000313" key="4">
    <source>
        <dbReference type="Proteomes" id="UP000682733"/>
    </source>
</evidence>
<dbReference type="Proteomes" id="UP000682733">
    <property type="component" value="Unassembled WGS sequence"/>
</dbReference>
<gene>
    <name evidence="2" type="ORF">OVA965_LOCUS13793</name>
    <name evidence="3" type="ORF">TMI583_LOCUS13796</name>
</gene>
<name>A0A8S2IJY0_9BILA</name>
<evidence type="ECO:0000313" key="2">
    <source>
        <dbReference type="EMBL" id="CAF0985238.1"/>
    </source>
</evidence>
<accession>A0A8S2IJY0</accession>
<evidence type="ECO:0000256" key="1">
    <source>
        <dbReference type="SAM" id="Coils"/>
    </source>
</evidence>
<sequence>MEKLALPIRSTIVSQVYGGSGTTDNLRVPTYRLRFIFYEEDAQHWQVSLTLVSDNPNELYDDDEHPYEYSSFEMPSIYKSLSVDKPADIKLLSAGLSLLFCNDNPSNERKLSNPHEMAEKYYNLFLNDNNNSVSYTGLAIVAHQRGKSLEEENKHFNFGELIDKILSSNKFIKQLAELIQKEFQLNDQTIITFADRLGQLENKQQQEVEKMSEANSVLEIKRLCDEQKAALELSNLLTSKLSEQETRLSAKIDELEQQIHAMTDKVRQYENELELDLSKKVQQQEVELKREFDGKVTQYEQNLKQYEDSMSKKMNQLEQYDRRTNLRIFGVEEEQGEDTNQIVLYLAEVLDIPVFEEDISRSHRVGKYDPQATAPRPIIVRFCSYRAREEFYRNRRFLNQTDFYHVSIREDLTKQNLALYKYCLQHSRTVRFYTKDGIIYFYSKDSRQIFIRSYADVDTLPK</sequence>
<dbReference type="EMBL" id="CAJOBA010005827">
    <property type="protein sequence ID" value="CAF3755575.1"/>
    <property type="molecule type" value="Genomic_DNA"/>
</dbReference>
<protein>
    <submittedName>
        <fullName evidence="3">Uncharacterized protein</fullName>
    </submittedName>
</protein>
<dbReference type="AlphaFoldDB" id="A0A8S2IJY0"/>
<evidence type="ECO:0000313" key="3">
    <source>
        <dbReference type="EMBL" id="CAF3755575.1"/>
    </source>
</evidence>
<reference evidence="3" key="1">
    <citation type="submission" date="2021-02" db="EMBL/GenBank/DDBJ databases">
        <authorList>
            <person name="Nowell W R."/>
        </authorList>
    </citation>
    <scope>NUCLEOTIDE SEQUENCE</scope>
</reference>
<dbReference type="PANTHER" id="PTHR37445">
    <property type="entry name" value="PROTEIN CBG24663"/>
    <property type="match status" value="1"/>
</dbReference>
<feature type="coiled-coil region" evidence="1">
    <location>
        <begin position="238"/>
        <end position="323"/>
    </location>
</feature>
<organism evidence="3 4">
    <name type="scientific">Didymodactylos carnosus</name>
    <dbReference type="NCBI Taxonomy" id="1234261"/>
    <lineage>
        <taxon>Eukaryota</taxon>
        <taxon>Metazoa</taxon>
        <taxon>Spiralia</taxon>
        <taxon>Gnathifera</taxon>
        <taxon>Rotifera</taxon>
        <taxon>Eurotatoria</taxon>
        <taxon>Bdelloidea</taxon>
        <taxon>Philodinida</taxon>
        <taxon>Philodinidae</taxon>
        <taxon>Didymodactylos</taxon>
    </lineage>
</organism>
<proteinExistence type="predicted"/>
<dbReference type="EMBL" id="CAJNOK010005820">
    <property type="protein sequence ID" value="CAF0985238.1"/>
    <property type="molecule type" value="Genomic_DNA"/>
</dbReference>
<keyword evidence="1" id="KW-0175">Coiled coil</keyword>
<dbReference type="Gene3D" id="3.30.70.1820">
    <property type="entry name" value="L1 transposable element, RRM domain"/>
    <property type="match status" value="1"/>
</dbReference>